<proteinExistence type="predicted"/>
<dbReference type="PROSITE" id="PS51257">
    <property type="entry name" value="PROKAR_LIPOPROTEIN"/>
    <property type="match status" value="1"/>
</dbReference>
<sequence>MKKTMTLYKSIAVIGCLLFTVVACEKDFSTIESEIEGIKNFTTDGKVFPAVMYDKKLQPVQTNNLSSNLLGVYFDNVYGRTTANMVVQAVPSTFEFNFGEDPRVESVYLTIPYYSRVDGTDTNGNTTYVLDSVFGSNQAIKLSIFQNTYFLRDFDPGTELVEPQKFYSNANQSINFDNYLGESLAIKSSYLPSSNGIPIFEINEETQDLEEVRRIPPSLYEQLLNTNEFWDNLFFFNSADPESQPELSNANNFKNYFRGLYFRVEDLGGQGNMAMMDFSKGTIVINFSSKTGTEDDASGNPIDIRDKRKMTLNLSGTRVNTIENSSNVTSIIDNATNSTDLVNGDNNVFLKGGEGSFAVIDLFSGTVEDESGNNVPALDYFKSKKGKWLINEANLTVYVNQNEVNNSGQEPERVVLYDLKNNTPIVDFFLDPSVSTTNPLNSRVNYSKRLKRDSNNKGSSYKFRLTEHINNVLLRDSTNLQLGIYVTTNINLTENSGVLNVPGGKLPVGAVLSPRGTVLYGSNPSVPETKKMKFEIFYTEPNN</sequence>
<dbReference type="AlphaFoldDB" id="A0A5D0RDX6"/>
<dbReference type="InterPro" id="IPR025366">
    <property type="entry name" value="DUF4270"/>
</dbReference>
<organism evidence="2 3">
    <name type="scientific">Bizionia myxarmorum</name>
    <dbReference type="NCBI Taxonomy" id="291186"/>
    <lineage>
        <taxon>Bacteria</taxon>
        <taxon>Pseudomonadati</taxon>
        <taxon>Bacteroidota</taxon>
        <taxon>Flavobacteriia</taxon>
        <taxon>Flavobacteriales</taxon>
        <taxon>Flavobacteriaceae</taxon>
        <taxon>Bizionia</taxon>
    </lineage>
</organism>
<evidence type="ECO:0000313" key="3">
    <source>
        <dbReference type="Proteomes" id="UP000323720"/>
    </source>
</evidence>
<feature type="signal peptide" evidence="1">
    <location>
        <begin position="1"/>
        <end position="25"/>
    </location>
</feature>
<protein>
    <submittedName>
        <fullName evidence="2">DUF4270 domain-containing protein</fullName>
    </submittedName>
</protein>
<dbReference type="Pfam" id="PF14092">
    <property type="entry name" value="DUF4270"/>
    <property type="match status" value="1"/>
</dbReference>
<accession>A0A5D0RDX6</accession>
<keyword evidence="3" id="KW-1185">Reference proteome</keyword>
<dbReference type="OrthoDB" id="1466062at2"/>
<feature type="chain" id="PRO_5022914940" evidence="1">
    <location>
        <begin position="26"/>
        <end position="543"/>
    </location>
</feature>
<name>A0A5D0RDX6_9FLAO</name>
<comment type="caution">
    <text evidence="2">The sequence shown here is derived from an EMBL/GenBank/DDBJ whole genome shotgun (WGS) entry which is preliminary data.</text>
</comment>
<gene>
    <name evidence="2" type="ORF">ES674_03685</name>
</gene>
<dbReference type="Proteomes" id="UP000323720">
    <property type="component" value="Unassembled WGS sequence"/>
</dbReference>
<keyword evidence="1" id="KW-0732">Signal</keyword>
<dbReference type="RefSeq" id="WP_148402625.1">
    <property type="nucleotide sequence ID" value="NZ_VSKK01000001.1"/>
</dbReference>
<dbReference type="EMBL" id="VSKK01000001">
    <property type="protein sequence ID" value="TYB78888.1"/>
    <property type="molecule type" value="Genomic_DNA"/>
</dbReference>
<evidence type="ECO:0000256" key="1">
    <source>
        <dbReference type="SAM" id="SignalP"/>
    </source>
</evidence>
<reference evidence="2 3" key="1">
    <citation type="submission" date="2019-08" db="EMBL/GenBank/DDBJ databases">
        <title>Genomes of Antarctic Bizionia species.</title>
        <authorList>
            <person name="Bowman J.P."/>
        </authorList>
    </citation>
    <scope>NUCLEOTIDE SEQUENCE [LARGE SCALE GENOMIC DNA]</scope>
    <source>
        <strain evidence="2 3">ADA-4</strain>
    </source>
</reference>
<evidence type="ECO:0000313" key="2">
    <source>
        <dbReference type="EMBL" id="TYB78888.1"/>
    </source>
</evidence>